<dbReference type="InterPro" id="IPR038332">
    <property type="entry name" value="PPE_sf"/>
</dbReference>
<dbReference type="Gene3D" id="1.10.287.850">
    <property type="entry name" value="HP0062-like domain"/>
    <property type="match status" value="1"/>
</dbReference>
<sequence length="497" mass="49894">MVIMSFVVAAPQQVAAAALDLAGIRSMLAEATSSVAAPTSAVVPAAADEVSAAIATVFADFGEEFQVVNARVHAFHAEFVSMLNAAAGAYLSTEIANAESASPLLSGPAGTGLTGIASGLGNVGGAYQTLYENTAANLQTLNAVWSANPAPFLRQLITNQMAYAETIAADIQNVIQNLPTVLADLPANIRAAIQALVTFNPAPYLQQFVANQVAYAQIIGTSLQHAATDFVAGLQGLPAAFQSAGQALMAGDIGGAVSDVATGLGNLFITGVDVTSTGDPLSPPGLTATVTPAGSVGALLPILTIPGMMAQNFTNLLPAGSIPAHISQNFTNVVNTVTDTSITADALISIRLIPIPPSVNVSLAATFGLPVTLLVDALGAPVNALIAIDSSFTTFGDAVRTGDWAGAAAAVIDAPAVIADGFLNGQTTLPIGFDISGYPTVINLPLNGILVPNTGYTASLSGLPIVGSLTVPVAGTPLSGLVTGLYNASQLLASQIA</sequence>
<accession>A0A0Q2QMK9</accession>
<dbReference type="Proteomes" id="UP000051677">
    <property type="component" value="Unassembled WGS sequence"/>
</dbReference>
<evidence type="ECO:0000313" key="2">
    <source>
        <dbReference type="EMBL" id="KQH81061.1"/>
    </source>
</evidence>
<dbReference type="Pfam" id="PF00934">
    <property type="entry name" value="PE"/>
    <property type="match status" value="1"/>
</dbReference>
<evidence type="ECO:0000259" key="1">
    <source>
        <dbReference type="Pfam" id="PF00934"/>
    </source>
</evidence>
<dbReference type="AlphaFoldDB" id="A0A0Q2QMK9"/>
<comment type="caution">
    <text evidence="2">The sequence shown here is derived from an EMBL/GenBank/DDBJ whole genome shotgun (WGS) entry which is preliminary data.</text>
</comment>
<organism evidence="2 3">
    <name type="scientific">Mycobacterium gordonae</name>
    <dbReference type="NCBI Taxonomy" id="1778"/>
    <lineage>
        <taxon>Bacteria</taxon>
        <taxon>Bacillati</taxon>
        <taxon>Actinomycetota</taxon>
        <taxon>Actinomycetes</taxon>
        <taxon>Mycobacteriales</taxon>
        <taxon>Mycobacteriaceae</taxon>
        <taxon>Mycobacterium</taxon>
    </lineage>
</organism>
<gene>
    <name evidence="2" type="ORF">AO501_05430</name>
</gene>
<evidence type="ECO:0000313" key="3">
    <source>
        <dbReference type="Proteomes" id="UP000051677"/>
    </source>
</evidence>
<feature type="domain" description="PE" evidence="1">
    <location>
        <begin position="7"/>
        <end position="97"/>
    </location>
</feature>
<dbReference type="SUPFAM" id="SSF140459">
    <property type="entry name" value="PE/PPE dimer-like"/>
    <property type="match status" value="1"/>
</dbReference>
<name>A0A0Q2QMK9_MYCGO</name>
<proteinExistence type="predicted"/>
<protein>
    <recommendedName>
        <fullName evidence="1">PE domain-containing protein</fullName>
    </recommendedName>
</protein>
<dbReference type="EMBL" id="LKTM01000001">
    <property type="protein sequence ID" value="KQH81061.1"/>
    <property type="molecule type" value="Genomic_DNA"/>
</dbReference>
<reference evidence="2 3" key="1">
    <citation type="submission" date="2015-10" db="EMBL/GenBank/DDBJ databases">
        <title>Mycobacterium gordonae draft genome assembly.</title>
        <authorList>
            <person name="Ustinova V."/>
            <person name="Smirnova T."/>
            <person name="Blagodatskikh K."/>
            <person name="Varlamov D."/>
            <person name="Larionova E."/>
            <person name="Chernousova L."/>
        </authorList>
    </citation>
    <scope>NUCLEOTIDE SEQUENCE [LARGE SCALE GENOMIC DNA]</scope>
    <source>
        <strain evidence="2 3">CTRI 14-8773</strain>
    </source>
</reference>
<dbReference type="InterPro" id="IPR000084">
    <property type="entry name" value="PE-PGRS_N"/>
</dbReference>